<reference evidence="2 3" key="1">
    <citation type="submission" date="2021-08" db="EMBL/GenBank/DDBJ databases">
        <title>WGS of actinomycetes from Thailand.</title>
        <authorList>
            <person name="Thawai C."/>
        </authorList>
    </citation>
    <scope>NUCLEOTIDE SEQUENCE [LARGE SCALE GENOMIC DNA]</scope>
    <source>
        <strain evidence="2 3">PLK6-54</strain>
    </source>
</reference>
<sequence>MTDLPPDLARLRVVETYLLVQLRHVREAIRLAEQRERRQRTEGRRALREADAADRLRRRRQSETEALAAVDADDRPGGPGRAPRTAHAGRTTPNAAVKWWHVEPAQSAGPAPRPAYLHRGDCPRYRGDGRPGFTRDEARAALADRRSEVPTILPCPQCRPDFGLA</sequence>
<accession>A0ABS7QGZ2</accession>
<dbReference type="InterPro" id="IPR046200">
    <property type="entry name" value="DUF6233"/>
</dbReference>
<protein>
    <submittedName>
        <fullName evidence="2">DUF6233 domain-containing protein</fullName>
    </submittedName>
</protein>
<evidence type="ECO:0000256" key="1">
    <source>
        <dbReference type="SAM" id="MobiDB-lite"/>
    </source>
</evidence>
<keyword evidence="3" id="KW-1185">Reference proteome</keyword>
<gene>
    <name evidence="2" type="ORF">K7862_33110</name>
</gene>
<feature type="region of interest" description="Disordered" evidence="1">
    <location>
        <begin position="106"/>
        <end position="133"/>
    </location>
</feature>
<comment type="caution">
    <text evidence="2">The sequence shown here is derived from an EMBL/GenBank/DDBJ whole genome shotgun (WGS) entry which is preliminary data.</text>
</comment>
<dbReference type="Pfam" id="PF19746">
    <property type="entry name" value="DUF6233"/>
    <property type="match status" value="1"/>
</dbReference>
<dbReference type="EMBL" id="JAINZZ010000073">
    <property type="protein sequence ID" value="MBY8882443.1"/>
    <property type="molecule type" value="Genomic_DNA"/>
</dbReference>
<evidence type="ECO:0000313" key="3">
    <source>
        <dbReference type="Proteomes" id="UP000778578"/>
    </source>
</evidence>
<organism evidence="2 3">
    <name type="scientific">Actinacidiphila acidipaludis</name>
    <dbReference type="NCBI Taxonomy" id="2873382"/>
    <lineage>
        <taxon>Bacteria</taxon>
        <taxon>Bacillati</taxon>
        <taxon>Actinomycetota</taxon>
        <taxon>Actinomycetes</taxon>
        <taxon>Kitasatosporales</taxon>
        <taxon>Streptomycetaceae</taxon>
        <taxon>Actinacidiphila</taxon>
    </lineage>
</organism>
<dbReference type="RefSeq" id="WP_222968753.1">
    <property type="nucleotide sequence ID" value="NZ_JAINZZ010000073.1"/>
</dbReference>
<feature type="region of interest" description="Disordered" evidence="1">
    <location>
        <begin position="35"/>
        <end position="92"/>
    </location>
</feature>
<feature type="compositionally biased region" description="Basic and acidic residues" evidence="1">
    <location>
        <begin position="118"/>
        <end position="133"/>
    </location>
</feature>
<proteinExistence type="predicted"/>
<name>A0ABS7QGZ2_9ACTN</name>
<feature type="compositionally biased region" description="Basic and acidic residues" evidence="1">
    <location>
        <begin position="35"/>
        <end position="55"/>
    </location>
</feature>
<dbReference type="Proteomes" id="UP000778578">
    <property type="component" value="Unassembled WGS sequence"/>
</dbReference>
<evidence type="ECO:0000313" key="2">
    <source>
        <dbReference type="EMBL" id="MBY8882443.1"/>
    </source>
</evidence>